<comment type="caution">
    <text evidence="1">The sequence shown here is derived from an EMBL/GenBank/DDBJ whole genome shotgun (WGS) entry which is preliminary data.</text>
</comment>
<dbReference type="InterPro" id="IPR002347">
    <property type="entry name" value="SDR_fam"/>
</dbReference>
<dbReference type="AlphaFoldDB" id="A0YCX0"/>
<dbReference type="EMBL" id="AAVT01000003">
    <property type="protein sequence ID" value="EAW31639.1"/>
    <property type="molecule type" value="Genomic_DNA"/>
</dbReference>
<name>A0YCX0_9GAMM</name>
<dbReference type="InterPro" id="IPR052184">
    <property type="entry name" value="SDR_enzymes"/>
</dbReference>
<protein>
    <submittedName>
        <fullName evidence="1">Oxidoreductase, short-chain dehydrogenase/reductase family protein</fullName>
    </submittedName>
</protein>
<dbReference type="InterPro" id="IPR036291">
    <property type="entry name" value="NAD(P)-bd_dom_sf"/>
</dbReference>
<dbReference type="SUPFAM" id="SSF51735">
    <property type="entry name" value="NAD(P)-binding Rossmann-fold domains"/>
    <property type="match status" value="1"/>
</dbReference>
<dbReference type="GO" id="GO:0016616">
    <property type="term" value="F:oxidoreductase activity, acting on the CH-OH group of donors, NAD or NADP as acceptor"/>
    <property type="evidence" value="ECO:0007669"/>
    <property type="project" value="TreeGrafter"/>
</dbReference>
<dbReference type="PANTHER" id="PTHR45458">
    <property type="entry name" value="SHORT-CHAIN DEHYDROGENASE/REDUCTASE SDR"/>
    <property type="match status" value="1"/>
</dbReference>
<accession>A0YCX0</accession>
<sequence length="246" mass="27227">MRELNTALVLGASGGLAHAIVNELIADAEIDTVVAVSRKSAPESFTGTETSVPIWIETEYVESAMASVVERLQPFAGSVTRVVICHGILHSDTLWPEKRLEDIDADALHAVFQANTVVPVLWLKLLHRLLKSNQRCVVAALSARVGSIGDNRLGGWYGYRSSKASLNMMLRTLSIEYARRAKNVKIIAFHPGTSDTPLSKPFRRSVPNEKLFTPQFVAERLCGIMRNAEIDGQLSYLDWDNKSIPW</sequence>
<dbReference type="Proteomes" id="UP000004931">
    <property type="component" value="Unassembled WGS sequence"/>
</dbReference>
<reference evidence="1 2" key="1">
    <citation type="journal article" date="2010" name="J. Bacteriol.">
        <title>Genome sequence of the oligotrophic marine Gammaproteobacterium HTCC2143, isolated from the Oregon Coast.</title>
        <authorList>
            <person name="Oh H.M."/>
            <person name="Kang I."/>
            <person name="Ferriera S."/>
            <person name="Giovannoni S.J."/>
            <person name="Cho J.C."/>
        </authorList>
    </citation>
    <scope>NUCLEOTIDE SEQUENCE [LARGE SCALE GENOMIC DNA]</scope>
    <source>
        <strain evidence="1 2">HTCC2143</strain>
    </source>
</reference>
<keyword evidence="2" id="KW-1185">Reference proteome</keyword>
<dbReference type="eggNOG" id="COG1028">
    <property type="taxonomic scope" value="Bacteria"/>
</dbReference>
<dbReference type="Gene3D" id="3.40.50.720">
    <property type="entry name" value="NAD(P)-binding Rossmann-like Domain"/>
    <property type="match status" value="1"/>
</dbReference>
<evidence type="ECO:0000313" key="2">
    <source>
        <dbReference type="Proteomes" id="UP000004931"/>
    </source>
</evidence>
<organism evidence="1 2">
    <name type="scientific">marine gamma proteobacterium HTCC2143</name>
    <dbReference type="NCBI Taxonomy" id="247633"/>
    <lineage>
        <taxon>Bacteria</taxon>
        <taxon>Pseudomonadati</taxon>
        <taxon>Pseudomonadota</taxon>
        <taxon>Gammaproteobacteria</taxon>
        <taxon>Cellvibrionales</taxon>
        <taxon>Spongiibacteraceae</taxon>
        <taxon>BD1-7 clade</taxon>
    </lineage>
</organism>
<dbReference type="OrthoDB" id="9785826at2"/>
<dbReference type="PANTHER" id="PTHR45458:SF1">
    <property type="entry name" value="SHORT CHAIN DEHYDROGENASE"/>
    <property type="match status" value="1"/>
</dbReference>
<dbReference type="PRINTS" id="PR00081">
    <property type="entry name" value="GDHRDH"/>
</dbReference>
<proteinExistence type="predicted"/>
<evidence type="ECO:0000313" key="1">
    <source>
        <dbReference type="EMBL" id="EAW31639.1"/>
    </source>
</evidence>
<dbReference type="Pfam" id="PF00106">
    <property type="entry name" value="adh_short"/>
    <property type="match status" value="1"/>
</dbReference>
<dbReference type="STRING" id="247633.GP2143_08814"/>
<gene>
    <name evidence="1" type="ORF">GP2143_08814</name>
</gene>